<dbReference type="Proteomes" id="UP000094869">
    <property type="component" value="Unassembled WGS sequence"/>
</dbReference>
<proteinExistence type="predicted"/>
<evidence type="ECO:0000313" key="4">
    <source>
        <dbReference type="Proteomes" id="UP000094869"/>
    </source>
</evidence>
<name>A0A1E3UE47_9FIRM</name>
<keyword evidence="4" id="KW-1185">Reference proteome</keyword>
<reference evidence="2 3" key="2">
    <citation type="submission" date="2016-08" db="EMBL/GenBank/DDBJ databases">
        <authorList>
            <person name="Seilhamer J.J."/>
        </authorList>
    </citation>
    <scope>NUCLEOTIDE SEQUENCE [LARGE SCALE GENOMIC DNA]</scope>
    <source>
        <strain evidence="2 3">NML150140-1</strain>
    </source>
</reference>
<comment type="caution">
    <text evidence="2">The sequence shown here is derived from an EMBL/GenBank/DDBJ whole genome shotgun (WGS) entry which is preliminary data.</text>
</comment>
<organism evidence="2 3">
    <name type="scientific">Eisenbergiella tayi</name>
    <dbReference type="NCBI Taxonomy" id="1432052"/>
    <lineage>
        <taxon>Bacteria</taxon>
        <taxon>Bacillati</taxon>
        <taxon>Bacillota</taxon>
        <taxon>Clostridia</taxon>
        <taxon>Lachnospirales</taxon>
        <taxon>Lachnospiraceae</taxon>
        <taxon>Eisenbergiella</taxon>
    </lineage>
</organism>
<evidence type="ECO:0000313" key="1">
    <source>
        <dbReference type="EMBL" id="ODR47854.1"/>
    </source>
</evidence>
<sequence>MDEFRTLFGKTAGFFLIIAYSRQKLRMAGVSASFLSGKIKKTEYYKSKTEKGENFHEEIKSFRCVLLCVAKAVV</sequence>
<protein>
    <submittedName>
        <fullName evidence="2">Uncharacterized protein</fullName>
    </submittedName>
</protein>
<evidence type="ECO:0000313" key="3">
    <source>
        <dbReference type="Proteomes" id="UP000094271"/>
    </source>
</evidence>
<reference evidence="1 4" key="1">
    <citation type="submission" date="2016-08" db="EMBL/GenBank/DDBJ databases">
        <title>Characterization of Isolates of Eisenbergiella tayi Derived from Blood Cultures, Using Whole Genome Sequencing.</title>
        <authorList>
            <person name="Bernier A.-M."/>
            <person name="Burdz T."/>
            <person name="Wiebe D."/>
            <person name="Bernard K."/>
        </authorList>
    </citation>
    <scope>NUCLEOTIDE SEQUENCE [LARGE SCALE GENOMIC DNA]</scope>
    <source>
        <strain evidence="1 4">NML120146</strain>
    </source>
</reference>
<evidence type="ECO:0000313" key="2">
    <source>
        <dbReference type="EMBL" id="ODR48731.1"/>
    </source>
</evidence>
<dbReference type="EMBL" id="MEHD01000044">
    <property type="protein sequence ID" value="ODR47854.1"/>
    <property type="molecule type" value="Genomic_DNA"/>
</dbReference>
<dbReference type="AlphaFoldDB" id="A0A1E3UE47"/>
<accession>A0A1E3UE47</accession>
<dbReference type="Proteomes" id="UP000094271">
    <property type="component" value="Unassembled WGS sequence"/>
</dbReference>
<dbReference type="EMBL" id="MEHA01000016">
    <property type="protein sequence ID" value="ODR48731.1"/>
    <property type="molecule type" value="Genomic_DNA"/>
</dbReference>
<gene>
    <name evidence="2" type="ORF">BEI59_20370</name>
    <name evidence="1" type="ORF">BEI63_26305</name>
</gene>